<feature type="compositionally biased region" description="Acidic residues" evidence="17">
    <location>
        <begin position="806"/>
        <end position="816"/>
    </location>
</feature>
<keyword evidence="6 15" id="KW-0347">Helicase</keyword>
<gene>
    <name evidence="15" type="primary">recB</name>
    <name evidence="21" type="ORF">A8L58_02870</name>
    <name evidence="20" type="ORF">AXH35_01405</name>
</gene>
<dbReference type="EMBL" id="CP015970">
    <property type="protein sequence ID" value="AOZ45825.1"/>
    <property type="molecule type" value="Genomic_DNA"/>
</dbReference>
<evidence type="ECO:0000256" key="1">
    <source>
        <dbReference type="ARBA" id="ARBA00022722"/>
    </source>
</evidence>
<reference evidence="21 23" key="1">
    <citation type="journal article" date="2016" name="Plant Dis.">
        <title>Improved production of propionic acid using genome shuffling.</title>
        <authorList>
            <person name="Luna-Flores C.H."/>
            <person name="Palfreyman R.W."/>
            <person name="Kromer J.O."/>
            <person name="Nielsen L.K."/>
            <person name="Marcellin E."/>
        </authorList>
    </citation>
    <scope>NUCLEOTIDE SEQUENCE [LARGE SCALE GENOMIC DNA]</scope>
    <source>
        <strain evidence="21 23">F3E8</strain>
    </source>
</reference>
<dbReference type="Pfam" id="PF00580">
    <property type="entry name" value="UvrD-helicase"/>
    <property type="match status" value="1"/>
</dbReference>
<dbReference type="InterPro" id="IPR000212">
    <property type="entry name" value="DNA_helicase_UvrD/REP"/>
</dbReference>
<dbReference type="GO" id="GO:0000724">
    <property type="term" value="P:double-strand break repair via homologous recombination"/>
    <property type="evidence" value="ECO:0007669"/>
    <property type="project" value="UniProtKB-UniRule"/>
</dbReference>
<dbReference type="GO" id="GO:0000287">
    <property type="term" value="F:magnesium ion binding"/>
    <property type="evidence" value="ECO:0007669"/>
    <property type="project" value="UniProtKB-UniRule"/>
</dbReference>
<keyword evidence="7 15" id="KW-0269">Exonuclease</keyword>
<evidence type="ECO:0000256" key="9">
    <source>
        <dbReference type="ARBA" id="ARBA00022842"/>
    </source>
</evidence>
<dbReference type="InterPro" id="IPR027417">
    <property type="entry name" value="P-loop_NTPase"/>
</dbReference>
<dbReference type="InterPro" id="IPR011604">
    <property type="entry name" value="PDDEXK-like_dom_sf"/>
</dbReference>
<comment type="domain">
    <text evidence="15">The C-terminal domain has nuclease activity and interacts with RecD. It interacts with RecA, facilitating its loading onto ssDNA.</text>
</comment>
<feature type="region of interest" description="DNA-binding and helicase activity, interacts with RecC" evidence="15">
    <location>
        <begin position="1"/>
        <end position="759"/>
    </location>
</feature>
<sequence length="1100" mass="118238">MSTPVFDITEELPLGTTLLEASAGTGKTWTIAAIVARAIASGRVRIGQVLLATFNRSAARELRARVHARLVDCRDLLAGDRRPVDELDELLAGCDKATRAAMAARLDRAVDSFEDATITTTHEFSARMLAQLGVLADHDPTSRLLADPSVMADQVGRDLFLRTHLDDDRPPSAGPWLRLSQEAAVSHPEVALGQAEATAGATARLAWARAVREESERRRRAAHQHTFDDLIADLAAALADPGRGPDAVAALTSQFRLVLVDEFQDTDPLQWQVLDRAFRGRVDLWLIGDPKQSIYAFRGADIHAYLDAVGAVDRVLALTVNRRADAPVVEGVSRIFGPALLGDPRIRLEPVSAWHRQSRISGPEIGSRRYDWSHPVQLRCIQQEGPSALKPDEADRLVEEDLVNQVVMMLEGGSMWADEDGDRALEPRDIAVLVRTRRRGAQIQRALAGAGVPAVFTGADSIWSSPAAADLADLLDGLEQPDPPVVARLALSPLGGGTPGGLMAPGSAIRPDLAVQLGSWARRWPDLGVHGVIDEALHRPGVLAGILAGRAGERYVTDLRQAGEIAGEAISTASPSAGRLGALRTPGRVADWIRDQRSAGADESPRRLETDRRAITIMTIHQAKGLGFPVVLLPDVARTWTPRDHGDPVIWHDGHRRLLDLGGQGPAREKVWSAHREDEMAEDLRTLYVAMTRARSALRLWWTPVRRQHSGSSLHRLLAFDHRAPATPGPGTGQIDPYRLTWLDGAVDVAPVPRQRPLRLASQGATTGSGAARTLSRAVDERWGRTSYSGLTAGIHGVSGPVDPEAGSDEPVDEDPPTLAPDPQAEEGLCAMPGGTAFGTLVHAVLERVRPVAEGLDSDVAEQTGLLMASTPLPGVSASQLAEGLAAVMRTDLGALTSGRRLCDIGTGNRLAELGFELSMASRSDRAATLADLAAALRDPGLVAPDDPLAGYGKVLAESAAAERTLAGFLTGSIDAVLRLPDGRHLVIDYKTNRIPVPPGRPLRPDDYDAEAMARMMIDSHYPLQAILYSAALHRMLASRLAGYDPSRHLGGVGYLFVRGMTGRRAPDSTMPTGVFTWYPSAELVVRVSDLLSESRRGRA</sequence>
<keyword evidence="9 15" id="KW-0460">Magnesium</keyword>
<dbReference type="InterPro" id="IPR014017">
    <property type="entry name" value="DNA_helicase_UvrD-like_C"/>
</dbReference>
<evidence type="ECO:0000256" key="2">
    <source>
        <dbReference type="ARBA" id="ARBA00022723"/>
    </source>
</evidence>
<dbReference type="PROSITE" id="PS51217">
    <property type="entry name" value="UVRD_HELICASE_CTER"/>
    <property type="match status" value="1"/>
</dbReference>
<keyword evidence="4 15" id="KW-0227">DNA damage</keyword>
<dbReference type="InterPro" id="IPR011335">
    <property type="entry name" value="Restrct_endonuc-II-like"/>
</dbReference>
<comment type="function">
    <text evidence="15">A helicase/nuclease that prepares dsDNA breaks (DSB) for recombinational DNA repair. Binds to DSBs and unwinds DNA via a highly rapid and processive ATP-dependent bidirectional helicase activity. Unwinds dsDNA until it encounters a Chi (crossover hotspot instigator) sequence from the 3' direction. Cuts ssDNA a few nucleotides 3' to the Chi site. The properties and activities of the enzyme are changed at Chi. The Chi-altered holoenzyme produces a long 3'-ssDNA overhang and facilitates RecA-binding to the ssDNA for homologous DNA recombination and repair. Holoenzyme degrades any linearized DNA that is unable to undergo homologous recombination. In the holoenzyme this subunit contributes ATPase, 3'-5' helicase, exonuclease activity and loads RecA onto ssDNA.</text>
</comment>
<protein>
    <recommendedName>
        <fullName evidence="15">RecBCD enzyme subunit RecB</fullName>
        <ecNumber evidence="15">3.1.11.5</ecNumber>
        <ecNumber evidence="15">5.6.2.4</ecNumber>
    </recommendedName>
    <alternativeName>
        <fullName evidence="15">DNA 3'-5' helicase subunit RecB</fullName>
    </alternativeName>
    <alternativeName>
        <fullName evidence="15">Exonuclease V subunit RecB</fullName>
        <shortName evidence="15">ExoV subunit RecB</shortName>
    </alternativeName>
    <alternativeName>
        <fullName evidence="15">Helicase/nuclease RecBCD subunit RecB</fullName>
    </alternativeName>
</protein>
<feature type="active site" description="For nuclease activity" evidence="15">
    <location>
        <position position="989"/>
    </location>
</feature>
<dbReference type="GO" id="GO:0043138">
    <property type="term" value="F:3'-5' DNA helicase activity"/>
    <property type="evidence" value="ECO:0007669"/>
    <property type="project" value="UniProtKB-UniRule"/>
</dbReference>
<dbReference type="RefSeq" id="WP_062818847.1">
    <property type="nucleotide sequence ID" value="NZ_CP014352.1"/>
</dbReference>
<evidence type="ECO:0000256" key="11">
    <source>
        <dbReference type="ARBA" id="ARBA00023204"/>
    </source>
</evidence>
<keyword evidence="12 15" id="KW-0413">Isomerase</keyword>
<dbReference type="Proteomes" id="UP000178666">
    <property type="component" value="Chromosome"/>
</dbReference>
<dbReference type="PANTHER" id="PTHR11070:SF23">
    <property type="entry name" value="RECBCD ENZYME SUBUNIT RECB"/>
    <property type="match status" value="1"/>
</dbReference>
<dbReference type="CDD" id="cd22352">
    <property type="entry name" value="RecB_C-like"/>
    <property type="match status" value="1"/>
</dbReference>
<keyword evidence="11 15" id="KW-0234">DNA repair</keyword>
<dbReference type="Gene3D" id="1.10.486.10">
    <property type="entry name" value="PCRA, domain 4"/>
    <property type="match status" value="1"/>
</dbReference>
<dbReference type="Gene3D" id="1.10.3170.10">
    <property type="entry name" value="Recbcd, chain B, domain 2"/>
    <property type="match status" value="2"/>
</dbReference>
<dbReference type="GO" id="GO:0005524">
    <property type="term" value="F:ATP binding"/>
    <property type="evidence" value="ECO:0007669"/>
    <property type="project" value="UniProtKB-UniRule"/>
</dbReference>
<evidence type="ECO:0000256" key="17">
    <source>
        <dbReference type="SAM" id="MobiDB-lite"/>
    </source>
</evidence>
<evidence type="ECO:0000313" key="22">
    <source>
        <dbReference type="Proteomes" id="UP000075221"/>
    </source>
</evidence>
<evidence type="ECO:0000256" key="4">
    <source>
        <dbReference type="ARBA" id="ARBA00022763"/>
    </source>
</evidence>
<dbReference type="Gene3D" id="3.40.50.300">
    <property type="entry name" value="P-loop containing nucleotide triphosphate hydrolases"/>
    <property type="match status" value="3"/>
</dbReference>
<feature type="region of interest" description="Disordered" evidence="17">
    <location>
        <begin position="794"/>
        <end position="820"/>
    </location>
</feature>
<evidence type="ECO:0000256" key="10">
    <source>
        <dbReference type="ARBA" id="ARBA00023125"/>
    </source>
</evidence>
<dbReference type="Proteomes" id="UP000075221">
    <property type="component" value="Chromosome"/>
</dbReference>
<evidence type="ECO:0000256" key="8">
    <source>
        <dbReference type="ARBA" id="ARBA00022840"/>
    </source>
</evidence>
<dbReference type="GO" id="GO:0003677">
    <property type="term" value="F:DNA binding"/>
    <property type="evidence" value="ECO:0007669"/>
    <property type="project" value="UniProtKB-UniRule"/>
</dbReference>
<keyword evidence="2 15" id="KW-0479">Metal-binding</keyword>
<dbReference type="InterPro" id="IPR004586">
    <property type="entry name" value="RecB"/>
</dbReference>
<evidence type="ECO:0000256" key="6">
    <source>
        <dbReference type="ARBA" id="ARBA00022806"/>
    </source>
</evidence>
<keyword evidence="5 15" id="KW-0378">Hydrolase</keyword>
<dbReference type="HAMAP" id="MF_01485">
    <property type="entry name" value="RecB"/>
    <property type="match status" value="1"/>
</dbReference>
<feature type="domain" description="UvrD-like helicase ATP-binding" evidence="18">
    <location>
        <begin position="1"/>
        <end position="325"/>
    </location>
</feature>
<comment type="domain">
    <text evidence="15">The N-terminal DNA-binding domain is a ssDNA-dependent ATPase and has ATP-dependent 3'-5' helicase function. This domain interacts with RecC.</text>
</comment>
<name>A0AAC9FBS4_9ACTN</name>
<organism evidence="20 22">
    <name type="scientific">Acidipropionibacterium acidipropionici</name>
    <dbReference type="NCBI Taxonomy" id="1748"/>
    <lineage>
        <taxon>Bacteria</taxon>
        <taxon>Bacillati</taxon>
        <taxon>Actinomycetota</taxon>
        <taxon>Actinomycetes</taxon>
        <taxon>Propionibacteriales</taxon>
        <taxon>Propionibacteriaceae</taxon>
        <taxon>Acidipropionibacterium</taxon>
    </lineage>
</organism>
<dbReference type="EC" id="3.1.11.5" evidence="15"/>
<keyword evidence="23" id="KW-1185">Reference proteome</keyword>
<dbReference type="GO" id="GO:0008854">
    <property type="term" value="F:exodeoxyribonuclease V activity"/>
    <property type="evidence" value="ECO:0007669"/>
    <property type="project" value="UniProtKB-EC"/>
</dbReference>
<dbReference type="PANTHER" id="PTHR11070">
    <property type="entry name" value="UVRD / RECB / PCRA DNA HELICASE FAMILY MEMBER"/>
    <property type="match status" value="1"/>
</dbReference>
<evidence type="ECO:0000256" key="7">
    <source>
        <dbReference type="ARBA" id="ARBA00022839"/>
    </source>
</evidence>
<evidence type="ECO:0000313" key="23">
    <source>
        <dbReference type="Proteomes" id="UP000178666"/>
    </source>
</evidence>
<evidence type="ECO:0000256" key="13">
    <source>
        <dbReference type="ARBA" id="ARBA00034617"/>
    </source>
</evidence>
<accession>A0AAC9FBS4</accession>
<evidence type="ECO:0000313" key="21">
    <source>
        <dbReference type="EMBL" id="AOZ45825.1"/>
    </source>
</evidence>
<keyword evidence="8 15" id="KW-0067">ATP-binding</keyword>
<evidence type="ECO:0000259" key="18">
    <source>
        <dbReference type="PROSITE" id="PS51198"/>
    </source>
</evidence>
<evidence type="ECO:0000256" key="14">
    <source>
        <dbReference type="ARBA" id="ARBA00048988"/>
    </source>
</evidence>
<dbReference type="EC" id="5.6.2.4" evidence="15"/>
<comment type="similarity">
    <text evidence="15">Belongs to the helicase family. UvrD subfamily.</text>
</comment>
<dbReference type="GO" id="GO:0005829">
    <property type="term" value="C:cytosol"/>
    <property type="evidence" value="ECO:0007669"/>
    <property type="project" value="TreeGrafter"/>
</dbReference>
<feature type="domain" description="UvrD-like helicase C-terminal" evidence="19">
    <location>
        <begin position="355"/>
        <end position="625"/>
    </location>
</feature>
<dbReference type="PROSITE" id="PS51198">
    <property type="entry name" value="UVRD_HELICASE_ATP_BIND"/>
    <property type="match status" value="1"/>
</dbReference>
<comment type="miscellaneous">
    <text evidence="15">In the RecBCD complex, RecB has a slow 3'-5' helicase, an exonuclease activity and loads RecA onto ssDNA, RecD has a fast 5'-3' helicase activity, while RecC stimulates the ATPase and processivity of the RecB helicase and contributes to recognition of the Chi site.</text>
</comment>
<keyword evidence="10 15" id="KW-0238">DNA-binding</keyword>
<evidence type="ECO:0000259" key="19">
    <source>
        <dbReference type="PROSITE" id="PS51217"/>
    </source>
</evidence>
<dbReference type="GO" id="GO:0009338">
    <property type="term" value="C:exodeoxyribonuclease V complex"/>
    <property type="evidence" value="ECO:0007669"/>
    <property type="project" value="TreeGrafter"/>
</dbReference>
<comment type="catalytic activity">
    <reaction evidence="13 15">
        <text>Couples ATP hydrolysis with the unwinding of duplex DNA by translocating in the 3'-5' direction.</text>
        <dbReference type="EC" id="5.6.2.4"/>
    </reaction>
</comment>
<comment type="cofactor">
    <cofactor evidence="15">
        <name>Mg(2+)</name>
        <dbReference type="ChEBI" id="CHEBI:18420"/>
    </cofactor>
    <text evidence="15">Binds 1 Mg(2+) ion per subunit.</text>
</comment>
<evidence type="ECO:0000256" key="15">
    <source>
        <dbReference type="HAMAP-Rule" id="MF_01485"/>
    </source>
</evidence>
<dbReference type="EMBL" id="CP014352">
    <property type="protein sequence ID" value="AMS04333.1"/>
    <property type="molecule type" value="Genomic_DNA"/>
</dbReference>
<comment type="catalytic activity">
    <reaction evidence="14 15">
        <text>ATP + H2O = ADP + phosphate + H(+)</text>
        <dbReference type="Rhea" id="RHEA:13065"/>
        <dbReference type="ChEBI" id="CHEBI:15377"/>
        <dbReference type="ChEBI" id="CHEBI:15378"/>
        <dbReference type="ChEBI" id="CHEBI:30616"/>
        <dbReference type="ChEBI" id="CHEBI:43474"/>
        <dbReference type="ChEBI" id="CHEBI:456216"/>
        <dbReference type="EC" id="5.6.2.4"/>
    </reaction>
</comment>
<keyword evidence="3 15" id="KW-0547">Nucleotide-binding</keyword>
<evidence type="ECO:0000256" key="12">
    <source>
        <dbReference type="ARBA" id="ARBA00023235"/>
    </source>
</evidence>
<evidence type="ECO:0000256" key="16">
    <source>
        <dbReference type="PROSITE-ProRule" id="PRU00560"/>
    </source>
</evidence>
<dbReference type="SUPFAM" id="SSF52540">
    <property type="entry name" value="P-loop containing nucleoside triphosphate hydrolases"/>
    <property type="match status" value="1"/>
</dbReference>
<feature type="binding site" evidence="15">
    <location>
        <position position="843"/>
    </location>
    <ligand>
        <name>Mg(2+)</name>
        <dbReference type="ChEBI" id="CHEBI:18420"/>
    </ligand>
</feature>
<dbReference type="InterPro" id="IPR014016">
    <property type="entry name" value="UvrD-like_ATP-bd"/>
</dbReference>
<keyword evidence="1 15" id="KW-0540">Nuclease</keyword>
<dbReference type="AlphaFoldDB" id="A0AAC9FBS4"/>
<feature type="binding site" evidence="15">
    <location>
        <position position="975"/>
    </location>
    <ligand>
        <name>Mg(2+)</name>
        <dbReference type="ChEBI" id="CHEBI:18420"/>
    </ligand>
</feature>
<dbReference type="Pfam" id="PF13361">
    <property type="entry name" value="UvrD_C"/>
    <property type="match status" value="1"/>
</dbReference>
<evidence type="ECO:0000313" key="20">
    <source>
        <dbReference type="EMBL" id="AMS04333.1"/>
    </source>
</evidence>
<reference evidence="20 22" key="2">
    <citation type="submission" date="2016-02" db="EMBL/GenBank/DDBJ databases">
        <title>Complete Genome Sequence of Propionibacterium acidipropionici ATCC 55737.</title>
        <authorList>
            <person name="Luna Flores C.H."/>
            <person name="Nielsen L.K."/>
            <person name="Marcellin E."/>
        </authorList>
    </citation>
    <scope>NUCLEOTIDE SEQUENCE [LARGE SCALE GENOMIC DNA]</scope>
    <source>
        <strain evidence="20 22">ATCC 55737</strain>
    </source>
</reference>
<comment type="catalytic activity">
    <reaction evidence="15">
        <text>Exonucleolytic cleavage (in the presence of ATP) in either 5'- to 3'- or 3'- to 5'-direction to yield 5'-phosphooligonucleotides.</text>
        <dbReference type="EC" id="3.1.11.5"/>
    </reaction>
</comment>
<proteinExistence type="inferred from homology"/>
<comment type="subunit">
    <text evidence="15">Heterotrimer of RecB, RecC and RecD. All subunits contribute to DNA-binding. Interacts with RecA.</text>
</comment>
<evidence type="ECO:0000256" key="3">
    <source>
        <dbReference type="ARBA" id="ARBA00022741"/>
    </source>
</evidence>
<feature type="binding site" evidence="15">
    <location>
        <position position="989"/>
    </location>
    <ligand>
        <name>Mg(2+)</name>
        <dbReference type="ChEBI" id="CHEBI:18420"/>
    </ligand>
</feature>
<evidence type="ECO:0000256" key="5">
    <source>
        <dbReference type="ARBA" id="ARBA00022801"/>
    </source>
</evidence>
<feature type="binding site" evidence="16">
    <location>
        <begin position="21"/>
        <end position="28"/>
    </location>
    <ligand>
        <name>ATP</name>
        <dbReference type="ChEBI" id="CHEBI:30616"/>
    </ligand>
</feature>
<dbReference type="Gene3D" id="3.90.320.10">
    <property type="match status" value="1"/>
</dbReference>
<feature type="region of interest" description="Nuclease activity, interacts with RecD and RecA" evidence="15">
    <location>
        <begin position="782"/>
        <end position="1100"/>
    </location>
</feature>
<dbReference type="SUPFAM" id="SSF52980">
    <property type="entry name" value="Restriction endonuclease-like"/>
    <property type="match status" value="1"/>
</dbReference>